<evidence type="ECO:0000256" key="2">
    <source>
        <dbReference type="SAM" id="Phobius"/>
    </source>
</evidence>
<dbReference type="Proteomes" id="UP001407405">
    <property type="component" value="Unassembled WGS sequence"/>
</dbReference>
<keyword evidence="2" id="KW-0472">Membrane</keyword>
<sequence>MTVEVHKSNLAKIQKRKQFQLTLCMIVAFLVISVQSVVAADALYRMLHGEQTVLLLGEITGAGETQLDVKVIRTFQGKASADTILVDRHFTYFGMTSENGSPQVGDFAIMSLDREGEAYRPAWYMARADSGHFRTLSLYYEEETGGRGDLAALKYYVNTNGRHNDFYFDGEQVFARRSLLEDVDVSDGPVPWEEAAPPAAEAVSDPEMTDSEKNASGGFTWGVFFSGVMVIFFVLVIFVRLRMVFLTLRHQKKQSGQ</sequence>
<feature type="compositionally biased region" description="Low complexity" evidence="1">
    <location>
        <begin position="189"/>
        <end position="206"/>
    </location>
</feature>
<comment type="caution">
    <text evidence="3">The sequence shown here is derived from an EMBL/GenBank/DDBJ whole genome shotgun (WGS) entry which is preliminary data.</text>
</comment>
<dbReference type="RefSeq" id="WP_343186487.1">
    <property type="nucleotide sequence ID" value="NZ_JBCITM010000012.1"/>
</dbReference>
<accession>A0ABU9VVJ1</accession>
<gene>
    <name evidence="3" type="ORF">AAIG11_11910</name>
</gene>
<evidence type="ECO:0000313" key="3">
    <source>
        <dbReference type="EMBL" id="MEN1761187.1"/>
    </source>
</evidence>
<reference evidence="3 4" key="1">
    <citation type="submission" date="2024-04" db="EMBL/GenBank/DDBJ databases">
        <title>Genome sequencing and metabolic network reconstruction of aminoacids and betaine degradation by Anoxynatronum sibiricum.</title>
        <authorList>
            <person name="Detkova E.N."/>
            <person name="Boltjanskaja Y.V."/>
            <person name="Mardanov A.V."/>
            <person name="Kevbrin V."/>
        </authorList>
    </citation>
    <scope>NUCLEOTIDE SEQUENCE [LARGE SCALE GENOMIC DNA]</scope>
    <source>
        <strain evidence="3 4">Z-7981</strain>
    </source>
</reference>
<proteinExistence type="predicted"/>
<organism evidence="3 4">
    <name type="scientific">Anoxynatronum sibiricum</name>
    <dbReference type="NCBI Taxonomy" id="210623"/>
    <lineage>
        <taxon>Bacteria</taxon>
        <taxon>Bacillati</taxon>
        <taxon>Bacillota</taxon>
        <taxon>Clostridia</taxon>
        <taxon>Eubacteriales</taxon>
        <taxon>Clostridiaceae</taxon>
        <taxon>Anoxynatronum</taxon>
    </lineage>
</organism>
<dbReference type="EMBL" id="JBCITM010000012">
    <property type="protein sequence ID" value="MEN1761187.1"/>
    <property type="molecule type" value="Genomic_DNA"/>
</dbReference>
<evidence type="ECO:0000313" key="4">
    <source>
        <dbReference type="Proteomes" id="UP001407405"/>
    </source>
</evidence>
<keyword evidence="2" id="KW-0812">Transmembrane</keyword>
<protein>
    <submittedName>
        <fullName evidence="3">Uncharacterized protein</fullName>
    </submittedName>
</protein>
<keyword evidence="2" id="KW-1133">Transmembrane helix</keyword>
<feature type="region of interest" description="Disordered" evidence="1">
    <location>
        <begin position="188"/>
        <end position="211"/>
    </location>
</feature>
<name>A0ABU9VVJ1_9CLOT</name>
<evidence type="ECO:0000256" key="1">
    <source>
        <dbReference type="SAM" id="MobiDB-lite"/>
    </source>
</evidence>
<keyword evidence="4" id="KW-1185">Reference proteome</keyword>
<feature type="transmembrane region" description="Helical" evidence="2">
    <location>
        <begin position="218"/>
        <end position="239"/>
    </location>
</feature>